<dbReference type="GeneID" id="96876123"/>
<comment type="similarity">
    <text evidence="1">Belongs to the FliN/MopA/SpaO family.</text>
</comment>
<evidence type="ECO:0000259" key="4">
    <source>
        <dbReference type="Pfam" id="PF01052"/>
    </source>
</evidence>
<dbReference type="EMBL" id="CP123523">
    <property type="protein sequence ID" value="WGM06475.1"/>
    <property type="molecule type" value="Genomic_DNA"/>
</dbReference>
<evidence type="ECO:0000256" key="2">
    <source>
        <dbReference type="ARBA" id="ARBA00021925"/>
    </source>
</evidence>
<keyword evidence="10" id="KW-1185">Reference proteome</keyword>
<accession>A0A4P7KQN3</accession>
<evidence type="ECO:0000256" key="1">
    <source>
        <dbReference type="ARBA" id="ARBA00009226"/>
    </source>
</evidence>
<dbReference type="GO" id="GO:0071978">
    <property type="term" value="P:bacterial-type flagellum-dependent swarming motility"/>
    <property type="evidence" value="ECO:0007669"/>
    <property type="project" value="TreeGrafter"/>
</dbReference>
<dbReference type="Proteomes" id="UP001177592">
    <property type="component" value="Chromosome"/>
</dbReference>
<keyword evidence="3" id="KW-0843">Virulence</keyword>
<name>A0A4P7KQN3_9GAMM</name>
<dbReference type="SUPFAM" id="SSF101801">
    <property type="entry name" value="Surface presentation of antigens (SPOA)"/>
    <property type="match status" value="1"/>
</dbReference>
<evidence type="ECO:0000313" key="8">
    <source>
        <dbReference type="EMBL" id="WGM06475.1"/>
    </source>
</evidence>
<dbReference type="PRINTS" id="PR01339">
    <property type="entry name" value="TYPE3OMOPROT"/>
</dbReference>
<organism evidence="7 9">
    <name type="scientific">Arsenophonus nasoniae</name>
    <name type="common">son-killer infecting Nasonia vitripennis</name>
    <dbReference type="NCBI Taxonomy" id="638"/>
    <lineage>
        <taxon>Bacteria</taxon>
        <taxon>Pseudomonadati</taxon>
        <taxon>Pseudomonadota</taxon>
        <taxon>Gammaproteobacteria</taxon>
        <taxon>Enterobacterales</taxon>
        <taxon>Morganellaceae</taxon>
        <taxon>Arsenophonus</taxon>
    </lineage>
</organism>
<dbReference type="Pfam" id="PF26304">
    <property type="entry name" value="FliMN_C_rel"/>
    <property type="match status" value="1"/>
</dbReference>
<evidence type="ECO:0000313" key="7">
    <source>
        <dbReference type="EMBL" id="QBY42337.1"/>
    </source>
</evidence>
<dbReference type="RefSeq" id="WP_026822351.1">
    <property type="nucleotide sequence ID" value="NZ_CP038613.1"/>
</dbReference>
<dbReference type="InterPro" id="IPR058805">
    <property type="entry name" value="SpaO_FliMN_C_rel"/>
</dbReference>
<sequence length="310" mass="35909">MIKNYFPIKSYKEINFKQLLISWQKKGISQKKFPLPNGEFLLSFFTNKNWKGIIDLSQWLELIKPDLNGLSMYAWKFEELEALFLNSHTINKLLPFELEFNAIYSNGKVSCNDSDYKNIIAMLRTDYGNIWIHDIDNNLNHVSKLEKYKCDHIPVELIFRMGFSNITASTLNKINVGDILFVNQQTYDVVIQNKVIGHFTNDNGVYMVNTNFYDESIDDTISEDNILIEPGDKIRSKDDIPITLEYILQKRKIPLLELENIFQGKVLPCDLAAENNVKIVANGVLIAKGNIIWIEDRLGVEITHLFHNEK</sequence>
<gene>
    <name evidence="7" type="primary">spaO_2</name>
    <name evidence="7" type="ORF">ArsFIN_08820</name>
    <name evidence="8" type="ORF">QE258_03810</name>
</gene>
<dbReference type="AlphaFoldDB" id="A0A4P7KQN3"/>
<reference evidence="7 9" key="1">
    <citation type="submission" date="2019-03" db="EMBL/GenBank/DDBJ databases">
        <title>Long-read sequencing reveals hyperdense prophage content in a complex bacterial symbiont genome.</title>
        <authorList>
            <person name="Frost C.L."/>
            <person name="Siozios S."/>
            <person name="Nadal-Jimenez P."/>
            <person name="Brockhurst M.A."/>
            <person name="King K.C."/>
            <person name="Darby A.C."/>
            <person name="Hurst G.D.D."/>
        </authorList>
    </citation>
    <scope>NUCLEOTIDE SEQUENCE [LARGE SCALE GENOMIC DNA]</scope>
    <source>
        <strain evidence="7 9">FIN</strain>
    </source>
</reference>
<dbReference type="InterPro" id="IPR001543">
    <property type="entry name" value="FliN-like_C"/>
</dbReference>
<dbReference type="GO" id="GO:0009306">
    <property type="term" value="P:protein secretion"/>
    <property type="evidence" value="ECO:0007669"/>
    <property type="project" value="InterPro"/>
</dbReference>
<evidence type="ECO:0000313" key="9">
    <source>
        <dbReference type="Proteomes" id="UP000295134"/>
    </source>
</evidence>
<dbReference type="Pfam" id="PF26294">
    <property type="entry name" value="SpaO_N"/>
    <property type="match status" value="1"/>
</dbReference>
<dbReference type="GO" id="GO:0050918">
    <property type="term" value="P:positive chemotaxis"/>
    <property type="evidence" value="ECO:0007669"/>
    <property type="project" value="TreeGrafter"/>
</dbReference>
<dbReference type="PANTHER" id="PTHR30034">
    <property type="entry name" value="FLAGELLAR MOTOR SWITCH PROTEIN FLIM"/>
    <property type="match status" value="1"/>
</dbReference>
<dbReference type="InterPro" id="IPR003283">
    <property type="entry name" value="T3SS_OMP_SpaO"/>
</dbReference>
<evidence type="ECO:0000259" key="5">
    <source>
        <dbReference type="Pfam" id="PF26294"/>
    </source>
</evidence>
<dbReference type="EMBL" id="CP038613">
    <property type="protein sequence ID" value="QBY42337.1"/>
    <property type="molecule type" value="Genomic_DNA"/>
</dbReference>
<reference evidence="8" key="2">
    <citation type="submission" date="2023-04" db="EMBL/GenBank/DDBJ databases">
        <title>Genome dynamics across the evolutionary transition to endosymbiosis.</title>
        <authorList>
            <person name="Siozios S."/>
            <person name="Nadal-Jimenez P."/>
            <person name="Azagi T."/>
            <person name="Sprong H."/>
            <person name="Frost C.L."/>
            <person name="Parratt S.R."/>
            <person name="Taylor G."/>
            <person name="Brettell L."/>
            <person name="Lew K.C."/>
            <person name="Croft L."/>
            <person name="King K.C."/>
            <person name="Brockhurst M.A."/>
            <person name="Hypsa V."/>
            <person name="Novakova E."/>
            <person name="Darby A.C."/>
            <person name="Hurst G.D.D."/>
        </authorList>
    </citation>
    <scope>NUCLEOTIDE SEQUENCE</scope>
    <source>
        <strain evidence="8">ANv_CAN</strain>
    </source>
</reference>
<keyword evidence="8" id="KW-0282">Flagellum</keyword>
<dbReference type="PANTHER" id="PTHR30034:SF5">
    <property type="entry name" value="SECRETION SYSTEM APPARATUS PROTEIN SSAQ"/>
    <property type="match status" value="1"/>
</dbReference>
<evidence type="ECO:0000313" key="10">
    <source>
        <dbReference type="Proteomes" id="UP001177592"/>
    </source>
</evidence>
<feature type="domain" description="SpaO N-terminal" evidence="5">
    <location>
        <begin position="12"/>
        <end position="136"/>
    </location>
</feature>
<proteinExistence type="inferred from homology"/>
<dbReference type="Proteomes" id="UP000295134">
    <property type="component" value="Chromosome"/>
</dbReference>
<dbReference type="Pfam" id="PF01052">
    <property type="entry name" value="FliMN_C"/>
    <property type="match status" value="1"/>
</dbReference>
<dbReference type="Gene3D" id="2.30.330.10">
    <property type="entry name" value="SpoA-like"/>
    <property type="match status" value="1"/>
</dbReference>
<keyword evidence="8" id="KW-0969">Cilium</keyword>
<feature type="domain" description="SpaO FliM/N C-terminal related" evidence="6">
    <location>
        <begin position="152"/>
        <end position="210"/>
    </location>
</feature>
<keyword evidence="8" id="KW-0966">Cell projection</keyword>
<dbReference type="InterPro" id="IPR058804">
    <property type="entry name" value="SpaO_N"/>
</dbReference>
<feature type="domain" description="Flagellar motor switch protein FliN-like C-terminal" evidence="4">
    <location>
        <begin position="238"/>
        <end position="305"/>
    </location>
</feature>
<dbReference type="KEGG" id="ans:ArsFIN_08820"/>
<protein>
    <recommendedName>
        <fullName evidence="2">Surface presentation of antigens protein SpaO</fullName>
    </recommendedName>
</protein>
<evidence type="ECO:0000259" key="6">
    <source>
        <dbReference type="Pfam" id="PF26304"/>
    </source>
</evidence>
<dbReference type="InterPro" id="IPR036429">
    <property type="entry name" value="SpoA-like_sf"/>
</dbReference>
<evidence type="ECO:0000256" key="3">
    <source>
        <dbReference type="ARBA" id="ARBA00023026"/>
    </source>
</evidence>